<keyword evidence="3" id="KW-1185">Reference proteome</keyword>
<dbReference type="HOGENOM" id="CLU_3329455_0_0_4"/>
<sequence length="38" mass="3943">MARKDRACPVQRRGVGGSSHASGQAGGFSKPAFCHAWA</sequence>
<evidence type="ECO:0000313" key="2">
    <source>
        <dbReference type="EMBL" id="ACO75952.1"/>
    </source>
</evidence>
<reference evidence="2 3" key="1">
    <citation type="journal article" date="2009" name="PLoS Genet.">
        <title>The complete genome and proteome of Laribacter hongkongensis reveal potential mechanisms for adaptations to different temperatures and habitats.</title>
        <authorList>
            <person name="Woo P.C."/>
            <person name="Lau S.K."/>
            <person name="Tse H."/>
            <person name="Teng J.L."/>
            <person name="Curreem S.O."/>
            <person name="Tsang A.K."/>
            <person name="Fan R.Y."/>
            <person name="Wong G.K."/>
            <person name="Huang Y."/>
            <person name="Loman N.J."/>
            <person name="Snyder L.A."/>
            <person name="Cai J.J."/>
            <person name="Huang J.D."/>
            <person name="Mak W."/>
            <person name="Pallen M.J."/>
            <person name="Lok S."/>
            <person name="Yuen K.Y."/>
        </authorList>
    </citation>
    <scope>NUCLEOTIDE SEQUENCE [LARGE SCALE GENOMIC DNA]</scope>
    <source>
        <strain evidence="2 3">HLHK9</strain>
    </source>
</reference>
<accession>C1D509</accession>
<dbReference type="AlphaFoldDB" id="C1D509"/>
<evidence type="ECO:0000256" key="1">
    <source>
        <dbReference type="SAM" id="MobiDB-lite"/>
    </source>
</evidence>
<evidence type="ECO:0000313" key="3">
    <source>
        <dbReference type="Proteomes" id="UP000002010"/>
    </source>
</evidence>
<protein>
    <submittedName>
        <fullName evidence="2">Uncharacterized protein</fullName>
    </submittedName>
</protein>
<organism evidence="2 3">
    <name type="scientific">Laribacter hongkongensis (strain HLHK9)</name>
    <dbReference type="NCBI Taxonomy" id="557598"/>
    <lineage>
        <taxon>Bacteria</taxon>
        <taxon>Pseudomonadati</taxon>
        <taxon>Pseudomonadota</taxon>
        <taxon>Betaproteobacteria</taxon>
        <taxon>Neisseriales</taxon>
        <taxon>Aquaspirillaceae</taxon>
        <taxon>Laribacter</taxon>
    </lineage>
</organism>
<feature type="region of interest" description="Disordered" evidence="1">
    <location>
        <begin position="1"/>
        <end position="38"/>
    </location>
</feature>
<proteinExistence type="predicted"/>
<dbReference type="EMBL" id="CP001154">
    <property type="protein sequence ID" value="ACO75952.1"/>
    <property type="molecule type" value="Genomic_DNA"/>
</dbReference>
<gene>
    <name evidence="2" type="ordered locus">LHK_02974</name>
</gene>
<dbReference type="KEGG" id="lhk:LHK_02974"/>
<feature type="compositionally biased region" description="Low complexity" evidence="1">
    <location>
        <begin position="18"/>
        <end position="29"/>
    </location>
</feature>
<name>C1D509_LARHH</name>
<dbReference type="Proteomes" id="UP000002010">
    <property type="component" value="Chromosome"/>
</dbReference>